<evidence type="ECO:0000256" key="8">
    <source>
        <dbReference type="SAM" id="MobiDB-lite"/>
    </source>
</evidence>
<evidence type="ECO:0000256" key="3">
    <source>
        <dbReference type="ARBA" id="ARBA00022737"/>
    </source>
</evidence>
<keyword evidence="3" id="KW-0677">Repeat</keyword>
<feature type="compositionally biased region" description="Low complexity" evidence="8">
    <location>
        <begin position="459"/>
        <end position="476"/>
    </location>
</feature>
<evidence type="ECO:0000256" key="6">
    <source>
        <dbReference type="ARBA" id="ARBA00023242"/>
    </source>
</evidence>
<feature type="region of interest" description="Disordered" evidence="8">
    <location>
        <begin position="203"/>
        <end position="321"/>
    </location>
</feature>
<dbReference type="PANTHER" id="PTHR16515:SF66">
    <property type="entry name" value="C2H2-TYPE DOMAIN-CONTAINING PROTEIN"/>
    <property type="match status" value="1"/>
</dbReference>
<evidence type="ECO:0000256" key="1">
    <source>
        <dbReference type="ARBA" id="ARBA00004123"/>
    </source>
</evidence>
<comment type="caution">
    <text evidence="10">The sequence shown here is derived from an EMBL/GenBank/DDBJ whole genome shotgun (WGS) entry which is preliminary data.</text>
</comment>
<feature type="compositionally biased region" description="Low complexity" evidence="8">
    <location>
        <begin position="431"/>
        <end position="440"/>
    </location>
</feature>
<keyword evidence="6" id="KW-0539">Nucleus</keyword>
<dbReference type="InterPro" id="IPR013087">
    <property type="entry name" value="Znf_C2H2_type"/>
</dbReference>
<evidence type="ECO:0000313" key="10">
    <source>
        <dbReference type="EMBL" id="KAK8391204.1"/>
    </source>
</evidence>
<dbReference type="SUPFAM" id="SSF57667">
    <property type="entry name" value="beta-beta-alpha zinc fingers"/>
    <property type="match status" value="2"/>
</dbReference>
<evidence type="ECO:0000256" key="5">
    <source>
        <dbReference type="ARBA" id="ARBA00022833"/>
    </source>
</evidence>
<feature type="region of interest" description="Disordered" evidence="8">
    <location>
        <begin position="124"/>
        <end position="155"/>
    </location>
</feature>
<feature type="domain" description="C2H2-type" evidence="9">
    <location>
        <begin position="15"/>
        <end position="43"/>
    </location>
</feature>
<evidence type="ECO:0000259" key="9">
    <source>
        <dbReference type="PROSITE" id="PS50157"/>
    </source>
</evidence>
<sequence>MEVATRPSHDGAPEYKCTYCDRIMNRKSNMKRHIASIHTKVKHSSCCNAHFTTTAALRLHQKTVHENGYVCPTCGRTFERKASLDRHIFTHTTEKPFKCESCPYNTCSKFNLKRHARLKHSALPQVPVPQPEIQVPVPQPRPEAPEENQQYSQAQEGPALALHQGMPDTRDIAHRPVAPHHAVEESLHPFREESAFILHQELSEPGLPHQPGPSHHTLRYSTPQPGPSHRTLRDPSPQPGPSHHALRYQSPQPDPSHRTLRDPSPQPGPSHHTLRDPSPQPDPSHHTLRDPSPQPGLSHYTLRDPTAQPGPSYHRTEESHHAFGHVSQWLTPPAEELEPRAHYQEQEVPLPLDLRRNSPGDINAAERHFPHYYWWPRAQGQPTSDGWVPQWPLPPYACHQVLSPTTGHYSYQHAYPAPHYSYWQSHDNNSHSAAAAHQSQEWSLPREGTREGAPAEPFSDIQSQSEVVQSSPSAVSENQQPRSPDDLPSSPASLEQRGRESPQHQDAVCTSLDPSPPPVFQEPRQDPPQKRHPWPNKDYIRSHVFSGSV</sequence>
<accession>A0AAW0TTT9</accession>
<dbReference type="EMBL" id="JARAKH010000024">
    <property type="protein sequence ID" value="KAK8391204.1"/>
    <property type="molecule type" value="Genomic_DNA"/>
</dbReference>
<feature type="region of interest" description="Disordered" evidence="8">
    <location>
        <begin position="431"/>
        <end position="549"/>
    </location>
</feature>
<dbReference type="PANTHER" id="PTHR16515">
    <property type="entry name" value="PR DOMAIN ZINC FINGER PROTEIN"/>
    <property type="match status" value="1"/>
</dbReference>
<dbReference type="GO" id="GO:0010468">
    <property type="term" value="P:regulation of gene expression"/>
    <property type="evidence" value="ECO:0007669"/>
    <property type="project" value="TreeGrafter"/>
</dbReference>
<dbReference type="AlphaFoldDB" id="A0AAW0TTT9"/>
<dbReference type="InterPro" id="IPR036236">
    <property type="entry name" value="Znf_C2H2_sf"/>
</dbReference>
<comment type="subcellular location">
    <subcellularLocation>
        <location evidence="1">Nucleus</location>
    </subcellularLocation>
</comment>
<dbReference type="Gene3D" id="3.30.160.60">
    <property type="entry name" value="Classic Zinc Finger"/>
    <property type="match status" value="3"/>
</dbReference>
<dbReference type="Proteomes" id="UP001487740">
    <property type="component" value="Unassembled WGS sequence"/>
</dbReference>
<organism evidence="10 11">
    <name type="scientific">Scylla paramamosain</name>
    <name type="common">Mud crab</name>
    <dbReference type="NCBI Taxonomy" id="85552"/>
    <lineage>
        <taxon>Eukaryota</taxon>
        <taxon>Metazoa</taxon>
        <taxon>Ecdysozoa</taxon>
        <taxon>Arthropoda</taxon>
        <taxon>Crustacea</taxon>
        <taxon>Multicrustacea</taxon>
        <taxon>Malacostraca</taxon>
        <taxon>Eumalacostraca</taxon>
        <taxon>Eucarida</taxon>
        <taxon>Decapoda</taxon>
        <taxon>Pleocyemata</taxon>
        <taxon>Brachyura</taxon>
        <taxon>Eubrachyura</taxon>
        <taxon>Portunoidea</taxon>
        <taxon>Portunidae</taxon>
        <taxon>Portuninae</taxon>
        <taxon>Scylla</taxon>
    </lineage>
</organism>
<evidence type="ECO:0000256" key="4">
    <source>
        <dbReference type="ARBA" id="ARBA00022771"/>
    </source>
</evidence>
<keyword evidence="5" id="KW-0862">Zinc</keyword>
<keyword evidence="4 7" id="KW-0863">Zinc-finger</keyword>
<evidence type="ECO:0000256" key="7">
    <source>
        <dbReference type="PROSITE-ProRule" id="PRU00042"/>
    </source>
</evidence>
<dbReference type="PROSITE" id="PS50157">
    <property type="entry name" value="ZINC_FINGER_C2H2_2"/>
    <property type="match status" value="3"/>
</dbReference>
<evidence type="ECO:0000313" key="11">
    <source>
        <dbReference type="Proteomes" id="UP001487740"/>
    </source>
</evidence>
<dbReference type="GO" id="GO:0008270">
    <property type="term" value="F:zinc ion binding"/>
    <property type="evidence" value="ECO:0007669"/>
    <property type="project" value="UniProtKB-KW"/>
</dbReference>
<dbReference type="InterPro" id="IPR050331">
    <property type="entry name" value="Zinc_finger"/>
</dbReference>
<keyword evidence="11" id="KW-1185">Reference proteome</keyword>
<gene>
    <name evidence="10" type="ORF">O3P69_017101</name>
</gene>
<dbReference type="PROSITE" id="PS00028">
    <property type="entry name" value="ZINC_FINGER_C2H2_1"/>
    <property type="match status" value="2"/>
</dbReference>
<keyword evidence="2" id="KW-0479">Metal-binding</keyword>
<dbReference type="GO" id="GO:0005634">
    <property type="term" value="C:nucleus"/>
    <property type="evidence" value="ECO:0007669"/>
    <property type="project" value="UniProtKB-SubCell"/>
</dbReference>
<dbReference type="Pfam" id="PF00096">
    <property type="entry name" value="zf-C2H2"/>
    <property type="match status" value="2"/>
</dbReference>
<feature type="domain" description="C2H2-type" evidence="9">
    <location>
        <begin position="97"/>
        <end position="125"/>
    </location>
</feature>
<dbReference type="SMART" id="SM00355">
    <property type="entry name" value="ZnF_C2H2"/>
    <property type="match status" value="4"/>
</dbReference>
<reference evidence="10 11" key="1">
    <citation type="submission" date="2023-03" db="EMBL/GenBank/DDBJ databases">
        <title>High-quality genome of Scylla paramamosain provides insights in environmental adaptation.</title>
        <authorList>
            <person name="Zhang L."/>
        </authorList>
    </citation>
    <scope>NUCLEOTIDE SEQUENCE [LARGE SCALE GENOMIC DNA]</scope>
    <source>
        <strain evidence="10">LZ_2023a</strain>
        <tissue evidence="10">Muscle</tissue>
    </source>
</reference>
<evidence type="ECO:0000256" key="2">
    <source>
        <dbReference type="ARBA" id="ARBA00022723"/>
    </source>
</evidence>
<name>A0AAW0TTT9_SCYPA</name>
<proteinExistence type="predicted"/>
<feature type="domain" description="C2H2-type" evidence="9">
    <location>
        <begin position="69"/>
        <end position="96"/>
    </location>
</feature>
<protein>
    <recommendedName>
        <fullName evidence="9">C2H2-type domain-containing protein</fullName>
    </recommendedName>
</protein>